<dbReference type="PANTHER" id="PTHR10288">
    <property type="entry name" value="KH DOMAIN CONTAINING RNA BINDING PROTEIN"/>
    <property type="match status" value="1"/>
</dbReference>
<dbReference type="InterPro" id="IPR036612">
    <property type="entry name" value="KH_dom_type_1_sf"/>
</dbReference>
<dbReference type="FunFam" id="3.30.1370.10:FF:000007">
    <property type="entry name" value="far upstream element-binding protein 1 isoform X1"/>
    <property type="match status" value="1"/>
</dbReference>
<keyword evidence="3" id="KW-0539">Nucleus</keyword>
<evidence type="ECO:0000256" key="5">
    <source>
        <dbReference type="SAM" id="MobiDB-lite"/>
    </source>
</evidence>
<feature type="region of interest" description="Disordered" evidence="5">
    <location>
        <begin position="507"/>
        <end position="580"/>
    </location>
</feature>
<feature type="region of interest" description="Disordered" evidence="5">
    <location>
        <begin position="705"/>
        <end position="738"/>
    </location>
</feature>
<dbReference type="Gene3D" id="3.30.1370.10">
    <property type="entry name" value="K Homology domain, type 1"/>
    <property type="match status" value="4"/>
</dbReference>
<organism evidence="7 8">
    <name type="scientific">Bemisia tabaci</name>
    <name type="common">Sweetpotato whitefly</name>
    <name type="synonym">Aleurodes tabaci</name>
    <dbReference type="NCBI Taxonomy" id="7038"/>
    <lineage>
        <taxon>Eukaryota</taxon>
        <taxon>Metazoa</taxon>
        <taxon>Ecdysozoa</taxon>
        <taxon>Arthropoda</taxon>
        <taxon>Hexapoda</taxon>
        <taxon>Insecta</taxon>
        <taxon>Pterygota</taxon>
        <taxon>Neoptera</taxon>
        <taxon>Paraneoptera</taxon>
        <taxon>Hemiptera</taxon>
        <taxon>Sternorrhyncha</taxon>
        <taxon>Aleyrodoidea</taxon>
        <taxon>Aleyrodidae</taxon>
        <taxon>Aleyrodinae</taxon>
        <taxon>Bemisia</taxon>
    </lineage>
</organism>
<dbReference type="InterPro" id="IPR004088">
    <property type="entry name" value="KH_dom_type_1"/>
</dbReference>
<feature type="compositionally biased region" description="Gly residues" evidence="5">
    <location>
        <begin position="516"/>
        <end position="532"/>
    </location>
</feature>
<feature type="domain" description="K Homology" evidence="6">
    <location>
        <begin position="208"/>
        <end position="279"/>
    </location>
</feature>
<protein>
    <recommendedName>
        <fullName evidence="6">K Homology domain-containing protein</fullName>
    </recommendedName>
</protein>
<gene>
    <name evidence="7" type="ORF">BEMITA_LOCUS14208</name>
</gene>
<dbReference type="PROSITE" id="PS50084">
    <property type="entry name" value="KH_TYPE_1"/>
    <property type="match status" value="4"/>
</dbReference>
<sequence length="738" mass="78291">MSDYSAVTPPQNFNNSSAFAAAVQRARQIAAKINPAASTGGDQGQKRPLDDNPDEYFSPDQPESKKPATASSPAALSAAAAQAQAVAARVAATAAAGIQGLGGLPLGPVTNEDIKVPDKMVGLIIGRGGEQISRLQAESGCKIQMAPDSGGLPERLCTLTGNDQSRMRAKELIGSIISSRSKTEGTGGARLDELNLGPAVNQNSAQSSHSQVEIMVPGPKVGLIIGKGGETIKQLQEKSGAKMVVVQDGPSQENEKPLRISGDPQKVEHAKQLVYELIAEKDMQNSSFDNSFGGGRNDFMNSFGNFENGSGSRSGENEVLVPQPAVGVVIGKGGEMIKKIQQETGAKVQFQQNREEGPGERRCILQGTPSQIEEARQRIEDLIESVMVRMRRDSEGGRGRGGRNDQRGGGRDRDRNSRDWDGRGGGDKQETTLSVPASKCGVIIGKGGETIRQINQQTGAHCEIDRRNQPNPNEKTFIIRGTPEQIERAKNVIAEKLGMPPGSFNGMGSAPNSGAMNGGPPTGYPIGGGPGGPQFNQGSWGAPGFPGQQQQQQQQPWQGGTGDQSSNSNVPVNPATGTPDYSQQWAMYYRSVGLIKEAEMVEMQAKHNKAAMGGSSDTPAAQPQQQVQQSSGFQSQNGQADYSVQWAEYYRSIGKIKEAEVIEAQIKAKQQAAAATAPVVSTQPAAAAPQPQMGAYGQPQYGMSYQPSFYSNPQAQQQPGPPQFPYSSYPNYPQADSS</sequence>
<feature type="region of interest" description="Disordered" evidence="5">
    <location>
        <begin position="390"/>
        <end position="434"/>
    </location>
</feature>
<feature type="compositionally biased region" description="Polar residues" evidence="5">
    <location>
        <begin position="565"/>
        <end position="580"/>
    </location>
</feature>
<dbReference type="InterPro" id="IPR004087">
    <property type="entry name" value="KH_dom"/>
</dbReference>
<evidence type="ECO:0000256" key="4">
    <source>
        <dbReference type="PROSITE-ProRule" id="PRU00117"/>
    </source>
</evidence>
<comment type="subcellular location">
    <subcellularLocation>
        <location evidence="1">Nucleus</location>
    </subcellularLocation>
</comment>
<keyword evidence="2" id="KW-0677">Repeat</keyword>
<reference evidence="7" key="1">
    <citation type="submission" date="2021-12" db="EMBL/GenBank/DDBJ databases">
        <authorList>
            <person name="King R."/>
        </authorList>
    </citation>
    <scope>NUCLEOTIDE SEQUENCE</scope>
</reference>
<feature type="domain" description="K Homology" evidence="6">
    <location>
        <begin position="108"/>
        <end position="178"/>
    </location>
</feature>
<dbReference type="GO" id="GO:0003723">
    <property type="term" value="F:RNA binding"/>
    <property type="evidence" value="ECO:0007669"/>
    <property type="project" value="UniProtKB-UniRule"/>
</dbReference>
<feature type="compositionally biased region" description="Basic and acidic residues" evidence="5">
    <location>
        <begin position="390"/>
        <end position="430"/>
    </location>
</feature>
<accession>A0A9P0APU7</accession>
<evidence type="ECO:0000259" key="6">
    <source>
        <dbReference type="SMART" id="SM00322"/>
    </source>
</evidence>
<dbReference type="AlphaFoldDB" id="A0A9P0APU7"/>
<proteinExistence type="predicted"/>
<dbReference type="CDD" id="cd22399">
    <property type="entry name" value="KH-I_FUBP_rpt4"/>
    <property type="match status" value="1"/>
</dbReference>
<dbReference type="Pfam" id="PF09005">
    <property type="entry name" value="FUBP_C"/>
    <property type="match status" value="2"/>
</dbReference>
<dbReference type="GO" id="GO:0006355">
    <property type="term" value="P:regulation of DNA-templated transcription"/>
    <property type="evidence" value="ECO:0007669"/>
    <property type="project" value="InterPro"/>
</dbReference>
<feature type="region of interest" description="Disordered" evidence="5">
    <location>
        <begin position="32"/>
        <end position="72"/>
    </location>
</feature>
<dbReference type="KEGG" id="btab:109036082"/>
<feature type="domain" description="K Homology" evidence="6">
    <location>
        <begin position="427"/>
        <end position="498"/>
    </location>
</feature>
<feature type="compositionally biased region" description="Polar residues" evidence="5">
    <location>
        <begin position="726"/>
        <end position="738"/>
    </location>
</feature>
<dbReference type="Pfam" id="PF00013">
    <property type="entry name" value="KH_1"/>
    <property type="match status" value="4"/>
</dbReference>
<feature type="domain" description="K Homology" evidence="6">
    <location>
        <begin position="313"/>
        <end position="384"/>
    </location>
</feature>
<dbReference type="SMART" id="SM00322">
    <property type="entry name" value="KH"/>
    <property type="match status" value="4"/>
</dbReference>
<evidence type="ECO:0000256" key="2">
    <source>
        <dbReference type="ARBA" id="ARBA00022737"/>
    </source>
</evidence>
<keyword evidence="4" id="KW-0694">RNA-binding</keyword>
<dbReference type="Proteomes" id="UP001152759">
    <property type="component" value="Chromosome 9"/>
</dbReference>
<dbReference type="EMBL" id="OU963870">
    <property type="protein sequence ID" value="CAH0396101.1"/>
    <property type="molecule type" value="Genomic_DNA"/>
</dbReference>
<feature type="region of interest" description="Disordered" evidence="5">
    <location>
        <begin position="606"/>
        <end position="638"/>
    </location>
</feature>
<evidence type="ECO:0000313" key="8">
    <source>
        <dbReference type="Proteomes" id="UP001152759"/>
    </source>
</evidence>
<keyword evidence="8" id="KW-1185">Reference proteome</keyword>
<dbReference type="GO" id="GO:0005634">
    <property type="term" value="C:nucleus"/>
    <property type="evidence" value="ECO:0007669"/>
    <property type="project" value="UniProtKB-SubCell"/>
</dbReference>
<dbReference type="CDD" id="cd22397">
    <property type="entry name" value="KH-I_FUBP_rpt2"/>
    <property type="match status" value="1"/>
</dbReference>
<dbReference type="InterPro" id="IPR015096">
    <property type="entry name" value="FUBP_C"/>
</dbReference>
<evidence type="ECO:0000256" key="1">
    <source>
        <dbReference type="ARBA" id="ARBA00004123"/>
    </source>
</evidence>
<dbReference type="CDD" id="cd22396">
    <property type="entry name" value="KH-I_FUBP_rpt1"/>
    <property type="match status" value="1"/>
</dbReference>
<name>A0A9P0APU7_BEMTA</name>
<feature type="compositionally biased region" description="Low complexity" evidence="5">
    <location>
        <begin position="542"/>
        <end position="558"/>
    </location>
</feature>
<dbReference type="SUPFAM" id="SSF54791">
    <property type="entry name" value="Eukaryotic type KH-domain (KH-domain type I)"/>
    <property type="match status" value="4"/>
</dbReference>
<dbReference type="CDD" id="cd22398">
    <property type="entry name" value="KH-I_FUBP_rpt3"/>
    <property type="match status" value="1"/>
</dbReference>
<evidence type="ECO:0000256" key="3">
    <source>
        <dbReference type="ARBA" id="ARBA00023242"/>
    </source>
</evidence>
<dbReference type="OrthoDB" id="5204190at2759"/>
<feature type="compositionally biased region" description="Low complexity" evidence="5">
    <location>
        <begin position="622"/>
        <end position="638"/>
    </location>
</feature>
<evidence type="ECO:0000313" key="7">
    <source>
        <dbReference type="EMBL" id="CAH0396101.1"/>
    </source>
</evidence>